<sequence>MVLDHLGHRIVFAADSEIPQWREIYNRRQYKKLTCDVLAVPHHGGLVNAGGVDLDWLYDKALSAEFAVLSVGTRKNPKHPREEVVARLLTSGATLLCTQLTSKCHDTPSMLHPSVLRPLLPFGRSADNAVKNRRVCIGCAGTVVAAIDATGCRIERLREHQSAVDTLAATSAGHPLCRPLPQTTAPFDAESAQETTS</sequence>
<gene>
    <name evidence="1" type="ORF">Q31b_43150</name>
</gene>
<protein>
    <recommendedName>
        <fullName evidence="3">ComEC family competence protein</fullName>
    </recommendedName>
</protein>
<name>A0A5C6DNS7_9BACT</name>
<organism evidence="1 2">
    <name type="scientific">Novipirellula aureliae</name>
    <dbReference type="NCBI Taxonomy" id="2527966"/>
    <lineage>
        <taxon>Bacteria</taxon>
        <taxon>Pseudomonadati</taxon>
        <taxon>Planctomycetota</taxon>
        <taxon>Planctomycetia</taxon>
        <taxon>Pirellulales</taxon>
        <taxon>Pirellulaceae</taxon>
        <taxon>Novipirellula</taxon>
    </lineage>
</organism>
<dbReference type="Gene3D" id="3.60.15.10">
    <property type="entry name" value="Ribonuclease Z/Hydroxyacylglutathione hydrolase-like"/>
    <property type="match status" value="1"/>
</dbReference>
<comment type="caution">
    <text evidence="1">The sequence shown here is derived from an EMBL/GenBank/DDBJ whole genome shotgun (WGS) entry which is preliminary data.</text>
</comment>
<dbReference type="SUPFAM" id="SSF56281">
    <property type="entry name" value="Metallo-hydrolase/oxidoreductase"/>
    <property type="match status" value="1"/>
</dbReference>
<reference evidence="1 2" key="1">
    <citation type="submission" date="2019-02" db="EMBL/GenBank/DDBJ databases">
        <title>Deep-cultivation of Planctomycetes and their phenomic and genomic characterization uncovers novel biology.</title>
        <authorList>
            <person name="Wiegand S."/>
            <person name="Jogler M."/>
            <person name="Boedeker C."/>
            <person name="Pinto D."/>
            <person name="Vollmers J."/>
            <person name="Rivas-Marin E."/>
            <person name="Kohn T."/>
            <person name="Peeters S.H."/>
            <person name="Heuer A."/>
            <person name="Rast P."/>
            <person name="Oberbeckmann S."/>
            <person name="Bunk B."/>
            <person name="Jeske O."/>
            <person name="Meyerdierks A."/>
            <person name="Storesund J.E."/>
            <person name="Kallscheuer N."/>
            <person name="Luecker S."/>
            <person name="Lage O.M."/>
            <person name="Pohl T."/>
            <person name="Merkel B.J."/>
            <person name="Hornburger P."/>
            <person name="Mueller R.-W."/>
            <person name="Bruemmer F."/>
            <person name="Labrenz M."/>
            <person name="Spormann A.M."/>
            <person name="Op Den Camp H."/>
            <person name="Overmann J."/>
            <person name="Amann R."/>
            <person name="Jetten M.S.M."/>
            <person name="Mascher T."/>
            <person name="Medema M.H."/>
            <person name="Devos D.P."/>
            <person name="Kaster A.-K."/>
            <person name="Ovreas L."/>
            <person name="Rohde M."/>
            <person name="Galperin M.Y."/>
            <person name="Jogler C."/>
        </authorList>
    </citation>
    <scope>NUCLEOTIDE SEQUENCE [LARGE SCALE GENOMIC DNA]</scope>
    <source>
        <strain evidence="1 2">Q31b</strain>
    </source>
</reference>
<dbReference type="EMBL" id="SJPY01000007">
    <property type="protein sequence ID" value="TWU37527.1"/>
    <property type="molecule type" value="Genomic_DNA"/>
</dbReference>
<evidence type="ECO:0000313" key="2">
    <source>
        <dbReference type="Proteomes" id="UP000315471"/>
    </source>
</evidence>
<evidence type="ECO:0008006" key="3">
    <source>
        <dbReference type="Google" id="ProtNLM"/>
    </source>
</evidence>
<evidence type="ECO:0000313" key="1">
    <source>
        <dbReference type="EMBL" id="TWU37527.1"/>
    </source>
</evidence>
<dbReference type="RefSeq" id="WP_146601512.1">
    <property type="nucleotide sequence ID" value="NZ_SJPY01000007.1"/>
</dbReference>
<proteinExistence type="predicted"/>
<dbReference type="InterPro" id="IPR036866">
    <property type="entry name" value="RibonucZ/Hydroxyglut_hydro"/>
</dbReference>
<keyword evidence="2" id="KW-1185">Reference proteome</keyword>
<dbReference type="AlphaFoldDB" id="A0A5C6DNS7"/>
<accession>A0A5C6DNS7</accession>
<dbReference type="Proteomes" id="UP000315471">
    <property type="component" value="Unassembled WGS sequence"/>
</dbReference>
<dbReference type="OrthoDB" id="9761531at2"/>